<evidence type="ECO:0000313" key="5">
    <source>
        <dbReference type="EMBL" id="KON92435.1"/>
    </source>
</evidence>
<keyword evidence="6" id="KW-1185">Reference proteome</keyword>
<keyword evidence="1" id="KW-0805">Transcription regulation</keyword>
<dbReference type="SUPFAM" id="SSF47413">
    <property type="entry name" value="lambda repressor-like DNA-binding domains"/>
    <property type="match status" value="1"/>
</dbReference>
<name>A0A0M0GR78_9BACI</name>
<dbReference type="RefSeq" id="WP_053427594.1">
    <property type="nucleotide sequence ID" value="NZ_LGUE01000001.1"/>
</dbReference>
<evidence type="ECO:0000256" key="2">
    <source>
        <dbReference type="ARBA" id="ARBA00023125"/>
    </source>
</evidence>
<dbReference type="InterPro" id="IPR010982">
    <property type="entry name" value="Lambda_DNA-bd_dom_sf"/>
</dbReference>
<proteinExistence type="predicted"/>
<sequence>MNEMPMKIGDNIRKIRKERGLSLDQVADRTGVSKAMIGQIERDDSNPTVATLWKIANGLKVSFSSLLEAPAADVAIIDYKDVEPVLEDGGKYVVIPIFPFEPTKKWESYRIVMKPGCDYRNDGHPRGVEEYLTVLKGTFSLKIGEASYSLSEGESIRFEADVAHEYLNPSSEDAECHMVIYYGELS</sequence>
<dbReference type="PATRIC" id="fig|189381.12.peg.1836"/>
<dbReference type="EMBL" id="LGUE01000001">
    <property type="protein sequence ID" value="KON92435.1"/>
    <property type="molecule type" value="Genomic_DNA"/>
</dbReference>
<accession>A0A0M0GR78</accession>
<evidence type="ECO:0000256" key="3">
    <source>
        <dbReference type="ARBA" id="ARBA00023163"/>
    </source>
</evidence>
<dbReference type="STRING" id="189381.GCA_900166615_02586"/>
<dbReference type="InterPro" id="IPR013096">
    <property type="entry name" value="Cupin_2"/>
</dbReference>
<gene>
    <name evidence="5" type="ORF">AF331_08330</name>
</gene>
<keyword evidence="3" id="KW-0804">Transcription</keyword>
<dbReference type="OrthoDB" id="9781521at2"/>
<dbReference type="Proteomes" id="UP000037405">
    <property type="component" value="Unassembled WGS sequence"/>
</dbReference>
<dbReference type="PANTHER" id="PTHR46797:SF23">
    <property type="entry name" value="HTH-TYPE TRANSCRIPTIONAL REGULATOR SUTR"/>
    <property type="match status" value="1"/>
</dbReference>
<protein>
    <recommendedName>
        <fullName evidence="4">HTH cro/C1-type domain-containing protein</fullName>
    </recommendedName>
</protein>
<dbReference type="GO" id="GO:0003677">
    <property type="term" value="F:DNA binding"/>
    <property type="evidence" value="ECO:0007669"/>
    <property type="project" value="UniProtKB-KW"/>
</dbReference>
<dbReference type="InterPro" id="IPR014710">
    <property type="entry name" value="RmlC-like_jellyroll"/>
</dbReference>
<dbReference type="CDD" id="cd00093">
    <property type="entry name" value="HTH_XRE"/>
    <property type="match status" value="1"/>
</dbReference>
<comment type="caution">
    <text evidence="5">The sequence shown here is derived from an EMBL/GenBank/DDBJ whole genome shotgun (WGS) entry which is preliminary data.</text>
</comment>
<dbReference type="PROSITE" id="PS50943">
    <property type="entry name" value="HTH_CROC1"/>
    <property type="match status" value="1"/>
</dbReference>
<dbReference type="InterPro" id="IPR050807">
    <property type="entry name" value="TransReg_Diox_bact_type"/>
</dbReference>
<reference evidence="6" key="1">
    <citation type="submission" date="2015-07" db="EMBL/GenBank/DDBJ databases">
        <title>Fjat-14235 jcm11544.</title>
        <authorList>
            <person name="Liu B."/>
            <person name="Wang J."/>
            <person name="Zhu Y."/>
            <person name="Liu G."/>
            <person name="Chen Q."/>
            <person name="Chen Z."/>
            <person name="Lan J."/>
            <person name="Che J."/>
            <person name="Ge C."/>
            <person name="Shi H."/>
            <person name="Pan Z."/>
            <person name="Liu X."/>
        </authorList>
    </citation>
    <scope>NUCLEOTIDE SEQUENCE [LARGE SCALE GENOMIC DNA]</scope>
    <source>
        <strain evidence="6">JCM 11544</strain>
    </source>
</reference>
<dbReference type="Gene3D" id="2.60.120.10">
    <property type="entry name" value="Jelly Rolls"/>
    <property type="match status" value="1"/>
</dbReference>
<organism evidence="5 6">
    <name type="scientific">Rossellomorea marisflavi</name>
    <dbReference type="NCBI Taxonomy" id="189381"/>
    <lineage>
        <taxon>Bacteria</taxon>
        <taxon>Bacillati</taxon>
        <taxon>Bacillota</taxon>
        <taxon>Bacilli</taxon>
        <taxon>Bacillales</taxon>
        <taxon>Bacillaceae</taxon>
        <taxon>Rossellomorea</taxon>
    </lineage>
</organism>
<evidence type="ECO:0000256" key="1">
    <source>
        <dbReference type="ARBA" id="ARBA00023015"/>
    </source>
</evidence>
<dbReference type="GO" id="GO:0003700">
    <property type="term" value="F:DNA-binding transcription factor activity"/>
    <property type="evidence" value="ECO:0007669"/>
    <property type="project" value="TreeGrafter"/>
</dbReference>
<dbReference type="AlphaFoldDB" id="A0A0M0GR78"/>
<dbReference type="SUPFAM" id="SSF51182">
    <property type="entry name" value="RmlC-like cupins"/>
    <property type="match status" value="1"/>
</dbReference>
<dbReference type="Gene3D" id="1.10.260.40">
    <property type="entry name" value="lambda repressor-like DNA-binding domains"/>
    <property type="match status" value="1"/>
</dbReference>
<dbReference type="GO" id="GO:0005829">
    <property type="term" value="C:cytosol"/>
    <property type="evidence" value="ECO:0007669"/>
    <property type="project" value="TreeGrafter"/>
</dbReference>
<dbReference type="SMART" id="SM00530">
    <property type="entry name" value="HTH_XRE"/>
    <property type="match status" value="1"/>
</dbReference>
<keyword evidence="2" id="KW-0238">DNA-binding</keyword>
<dbReference type="CDD" id="cd02209">
    <property type="entry name" value="cupin_XRE_C"/>
    <property type="match status" value="1"/>
</dbReference>
<dbReference type="InterPro" id="IPR001387">
    <property type="entry name" value="Cro/C1-type_HTH"/>
</dbReference>
<dbReference type="PANTHER" id="PTHR46797">
    <property type="entry name" value="HTH-TYPE TRANSCRIPTIONAL REGULATOR"/>
    <property type="match status" value="1"/>
</dbReference>
<dbReference type="Pfam" id="PF07883">
    <property type="entry name" value="Cupin_2"/>
    <property type="match status" value="1"/>
</dbReference>
<dbReference type="Pfam" id="PF01381">
    <property type="entry name" value="HTH_3"/>
    <property type="match status" value="1"/>
</dbReference>
<feature type="domain" description="HTH cro/C1-type" evidence="4">
    <location>
        <begin position="12"/>
        <end position="66"/>
    </location>
</feature>
<dbReference type="InterPro" id="IPR011051">
    <property type="entry name" value="RmlC_Cupin_sf"/>
</dbReference>
<evidence type="ECO:0000259" key="4">
    <source>
        <dbReference type="PROSITE" id="PS50943"/>
    </source>
</evidence>
<evidence type="ECO:0000313" key="6">
    <source>
        <dbReference type="Proteomes" id="UP000037405"/>
    </source>
</evidence>